<dbReference type="Ensembl" id="ENSFHET00000033451.1">
    <property type="protein sequence ID" value="ENSFHEP00000016092.1"/>
    <property type="gene ID" value="ENSFHEG00000000909.1"/>
</dbReference>
<evidence type="ECO:0000259" key="2">
    <source>
        <dbReference type="Pfam" id="PF21098"/>
    </source>
</evidence>
<dbReference type="STRING" id="8078.ENSFHEP00000016092"/>
<sequence length="125" mass="13472">MEHIRTPKVTDAPAVSAGAGPATLTRTTCVFQVLHSMVCGVERPPATPSGSPLVLRCKDFRVLQVLVPQERDCADVHASLVRLSRPGWYQNLPGPDAARQPDLLGSAGPDPQFFWVSEGPSRSEN</sequence>
<dbReference type="AlphaFoldDB" id="A0A3Q2PSX0"/>
<dbReference type="InterPro" id="IPR048994">
    <property type="entry name" value="PH-GRAM_MTMR6-9"/>
</dbReference>
<feature type="region of interest" description="Disordered" evidence="1">
    <location>
        <begin position="86"/>
        <end position="125"/>
    </location>
</feature>
<evidence type="ECO:0000256" key="1">
    <source>
        <dbReference type="SAM" id="MobiDB-lite"/>
    </source>
</evidence>
<feature type="domain" description="MTMR6-9 GRAM" evidence="2">
    <location>
        <begin position="33"/>
        <end position="84"/>
    </location>
</feature>
<dbReference type="InterPro" id="IPR011993">
    <property type="entry name" value="PH-like_dom_sf"/>
</dbReference>
<dbReference type="Gene3D" id="2.30.29.30">
    <property type="entry name" value="Pleckstrin-homology domain (PH domain)/Phosphotyrosine-binding domain (PTB)"/>
    <property type="match status" value="1"/>
</dbReference>
<name>A0A3Q2PSX0_FUNHE</name>
<organism evidence="3 4">
    <name type="scientific">Fundulus heteroclitus</name>
    <name type="common">Killifish</name>
    <name type="synonym">Mummichog</name>
    <dbReference type="NCBI Taxonomy" id="8078"/>
    <lineage>
        <taxon>Eukaryota</taxon>
        <taxon>Metazoa</taxon>
        <taxon>Chordata</taxon>
        <taxon>Craniata</taxon>
        <taxon>Vertebrata</taxon>
        <taxon>Euteleostomi</taxon>
        <taxon>Actinopterygii</taxon>
        <taxon>Neopterygii</taxon>
        <taxon>Teleostei</taxon>
        <taxon>Neoteleostei</taxon>
        <taxon>Acanthomorphata</taxon>
        <taxon>Ovalentaria</taxon>
        <taxon>Atherinomorphae</taxon>
        <taxon>Cyprinodontiformes</taxon>
        <taxon>Fundulidae</taxon>
        <taxon>Fundulus</taxon>
    </lineage>
</organism>
<accession>A0A3Q2PSX0</accession>
<reference evidence="3" key="2">
    <citation type="submission" date="2025-09" db="UniProtKB">
        <authorList>
            <consortium name="Ensembl"/>
        </authorList>
    </citation>
    <scope>IDENTIFICATION</scope>
</reference>
<keyword evidence="4" id="KW-1185">Reference proteome</keyword>
<dbReference type="Pfam" id="PF21098">
    <property type="entry name" value="PH-GRAM_MTMR6-like"/>
    <property type="match status" value="1"/>
</dbReference>
<protein>
    <recommendedName>
        <fullName evidence="2">MTMR6-9 GRAM domain-containing protein</fullName>
    </recommendedName>
</protein>
<evidence type="ECO:0000313" key="3">
    <source>
        <dbReference type="Ensembl" id="ENSFHEP00000016092.1"/>
    </source>
</evidence>
<dbReference type="Proteomes" id="UP000265000">
    <property type="component" value="Unplaced"/>
</dbReference>
<proteinExistence type="predicted"/>
<evidence type="ECO:0000313" key="4">
    <source>
        <dbReference type="Proteomes" id="UP000265000"/>
    </source>
</evidence>
<reference evidence="3" key="1">
    <citation type="submission" date="2025-08" db="UniProtKB">
        <authorList>
            <consortium name="Ensembl"/>
        </authorList>
    </citation>
    <scope>IDENTIFICATION</scope>
</reference>